<dbReference type="InterPro" id="IPR002100">
    <property type="entry name" value="TF_MADSbox"/>
</dbReference>
<dbReference type="SUPFAM" id="SSF55455">
    <property type="entry name" value="SRF-like"/>
    <property type="match status" value="1"/>
</dbReference>
<dbReference type="GO" id="GO:0005634">
    <property type="term" value="C:nucleus"/>
    <property type="evidence" value="ECO:0007669"/>
    <property type="project" value="UniProtKB-SubCell"/>
</dbReference>
<name>A0A8B8R297_9MYRT</name>
<proteinExistence type="predicted"/>
<dbReference type="GeneID" id="115757482"/>
<feature type="region of interest" description="Disordered" evidence="6">
    <location>
        <begin position="147"/>
        <end position="179"/>
    </location>
</feature>
<evidence type="ECO:0000259" key="7">
    <source>
        <dbReference type="PROSITE" id="PS50066"/>
    </source>
</evidence>
<dbReference type="Proteomes" id="UP000827889">
    <property type="component" value="Chromosome 11"/>
</dbReference>
<dbReference type="PANTHER" id="PTHR11945">
    <property type="entry name" value="MADS BOX PROTEIN"/>
    <property type="match status" value="1"/>
</dbReference>
<evidence type="ECO:0000256" key="5">
    <source>
        <dbReference type="ARBA" id="ARBA00023242"/>
    </source>
</evidence>
<evidence type="ECO:0000256" key="2">
    <source>
        <dbReference type="ARBA" id="ARBA00023015"/>
    </source>
</evidence>
<keyword evidence="3" id="KW-0238">DNA-binding</keyword>
<dbReference type="SMART" id="SM00432">
    <property type="entry name" value="MADS"/>
    <property type="match status" value="1"/>
</dbReference>
<protein>
    <submittedName>
        <fullName evidence="9">Agamous-like MADS-box protein AGL61</fullName>
    </submittedName>
</protein>
<dbReference type="GO" id="GO:0000981">
    <property type="term" value="F:DNA-binding transcription factor activity, RNA polymerase II-specific"/>
    <property type="evidence" value="ECO:0007669"/>
    <property type="project" value="TreeGrafter"/>
</dbReference>
<evidence type="ECO:0000313" key="9">
    <source>
        <dbReference type="RefSeq" id="XP_030553581.2"/>
    </source>
</evidence>
<evidence type="ECO:0000256" key="3">
    <source>
        <dbReference type="ARBA" id="ARBA00023125"/>
    </source>
</evidence>
<dbReference type="PROSITE" id="PS50066">
    <property type="entry name" value="MADS_BOX_2"/>
    <property type="match status" value="1"/>
</dbReference>
<accession>A0A8B8R297</accession>
<gene>
    <name evidence="9" type="primary">LOC115757482</name>
</gene>
<sequence>MTKEGTNARRVTFSKCQPGLFKKAGEVSTLCAVETALILLSPRGKPFYLGRPSVGAVLDRSERPKMACIDANQRAQIDRDRNIEEIKKQYAHLLDQLKVGKEGGKELDDIKALPFEKFSFAEFKVFDEWLEDVEKAVDKRRMELLALEASSSTPRPRAADASIGSQTDDEPRNAEAGNE</sequence>
<dbReference type="InterPro" id="IPR036879">
    <property type="entry name" value="TF_MADSbox_sf"/>
</dbReference>
<dbReference type="AlphaFoldDB" id="A0A8B8R297"/>
<evidence type="ECO:0000256" key="1">
    <source>
        <dbReference type="ARBA" id="ARBA00004123"/>
    </source>
</evidence>
<dbReference type="Gene3D" id="3.40.1810.10">
    <property type="entry name" value="Transcription factor, MADS-box"/>
    <property type="match status" value="1"/>
</dbReference>
<keyword evidence="4" id="KW-0804">Transcription</keyword>
<reference evidence="9" key="1">
    <citation type="submission" date="2025-08" db="UniProtKB">
        <authorList>
            <consortium name="RefSeq"/>
        </authorList>
    </citation>
    <scope>IDENTIFICATION</scope>
    <source>
        <tissue evidence="9">Leaf</tissue>
    </source>
</reference>
<dbReference type="GO" id="GO:0046983">
    <property type="term" value="F:protein dimerization activity"/>
    <property type="evidence" value="ECO:0007669"/>
    <property type="project" value="InterPro"/>
</dbReference>
<dbReference type="PRINTS" id="PR00404">
    <property type="entry name" value="MADSDOMAIN"/>
</dbReference>
<keyword evidence="2" id="KW-0805">Transcription regulation</keyword>
<dbReference type="GO" id="GO:0000978">
    <property type="term" value="F:RNA polymerase II cis-regulatory region sequence-specific DNA binding"/>
    <property type="evidence" value="ECO:0007669"/>
    <property type="project" value="TreeGrafter"/>
</dbReference>
<keyword evidence="8" id="KW-1185">Reference proteome</keyword>
<dbReference type="Pfam" id="PF00319">
    <property type="entry name" value="SRF-TF"/>
    <property type="match status" value="1"/>
</dbReference>
<feature type="domain" description="MADS-box" evidence="7">
    <location>
        <begin position="4"/>
        <end position="53"/>
    </location>
</feature>
<organism evidence="8 9">
    <name type="scientific">Rhodamnia argentea</name>
    <dbReference type="NCBI Taxonomy" id="178133"/>
    <lineage>
        <taxon>Eukaryota</taxon>
        <taxon>Viridiplantae</taxon>
        <taxon>Streptophyta</taxon>
        <taxon>Embryophyta</taxon>
        <taxon>Tracheophyta</taxon>
        <taxon>Spermatophyta</taxon>
        <taxon>Magnoliopsida</taxon>
        <taxon>eudicotyledons</taxon>
        <taxon>Gunneridae</taxon>
        <taxon>Pentapetalae</taxon>
        <taxon>rosids</taxon>
        <taxon>malvids</taxon>
        <taxon>Myrtales</taxon>
        <taxon>Myrtaceae</taxon>
        <taxon>Myrtoideae</taxon>
        <taxon>Myrteae</taxon>
        <taxon>Australasian group</taxon>
        <taxon>Rhodamnia</taxon>
    </lineage>
</organism>
<evidence type="ECO:0000256" key="6">
    <source>
        <dbReference type="SAM" id="MobiDB-lite"/>
    </source>
</evidence>
<evidence type="ECO:0000256" key="4">
    <source>
        <dbReference type="ARBA" id="ARBA00023163"/>
    </source>
</evidence>
<keyword evidence="5" id="KW-0539">Nucleus</keyword>
<evidence type="ECO:0000313" key="8">
    <source>
        <dbReference type="Proteomes" id="UP000827889"/>
    </source>
</evidence>
<dbReference type="RefSeq" id="XP_030553581.2">
    <property type="nucleotide sequence ID" value="XM_030697721.2"/>
</dbReference>
<comment type="subcellular location">
    <subcellularLocation>
        <location evidence="1">Nucleus</location>
    </subcellularLocation>
</comment>
<dbReference type="KEGG" id="rarg:115757482"/>
<dbReference type="PANTHER" id="PTHR11945:SF766">
    <property type="entry name" value="AGAMOUS-LIKE MADS-BOX PROTEIN AGL19"/>
    <property type="match status" value="1"/>
</dbReference>